<reference evidence="2 3" key="1">
    <citation type="submission" date="2020-02" db="EMBL/GenBank/DDBJ databases">
        <title>Aliifodinibius halophilus 2W32, complete genome.</title>
        <authorList>
            <person name="Li Y."/>
            <person name="Wu S."/>
        </authorList>
    </citation>
    <scope>NUCLEOTIDE SEQUENCE [LARGE SCALE GENOMIC DNA]</scope>
    <source>
        <strain evidence="2 3">2W32</strain>
    </source>
</reference>
<dbReference type="Proteomes" id="UP000479132">
    <property type="component" value="Unassembled WGS sequence"/>
</dbReference>
<dbReference type="EMBL" id="JAALLS010000031">
    <property type="protein sequence ID" value="NGP90030.1"/>
    <property type="molecule type" value="Genomic_DNA"/>
</dbReference>
<keyword evidence="1" id="KW-0732">Signal</keyword>
<evidence type="ECO:0000313" key="3">
    <source>
        <dbReference type="Proteomes" id="UP000479132"/>
    </source>
</evidence>
<gene>
    <name evidence="2" type="ORF">G3569_16860</name>
</gene>
<dbReference type="GO" id="GO:0009279">
    <property type="term" value="C:cell outer membrane"/>
    <property type="evidence" value="ECO:0007669"/>
    <property type="project" value="InterPro"/>
</dbReference>
<dbReference type="RefSeq" id="WP_165271259.1">
    <property type="nucleotide sequence ID" value="NZ_JAALLS010000031.1"/>
</dbReference>
<organism evidence="2 3">
    <name type="scientific">Fodinibius halophilus</name>
    <dbReference type="NCBI Taxonomy" id="1736908"/>
    <lineage>
        <taxon>Bacteria</taxon>
        <taxon>Pseudomonadati</taxon>
        <taxon>Balneolota</taxon>
        <taxon>Balneolia</taxon>
        <taxon>Balneolales</taxon>
        <taxon>Balneolaceae</taxon>
        <taxon>Fodinibius</taxon>
    </lineage>
</organism>
<sequence>MRQLSIFLSAVFLMILFVSSNTAVAQKAPEFSNDLLMDNKTYTYIIADKLEYQSLPGPNPIMWELQGYIGKDLHKFWFKSDGEALTTQNETELEFQGLYSRAISRYFDLQVGIRYDLIYEGSDNLSRGFGVIGFQGMAPYFFEVDGGLFISEDGDISASFEAEYDLPITQRLIGQPLIETSLAFQDVPEYGIRSGINDIELGFRLRYEIEREFAPYIGVNWERKLGKTADMYADPSTLSLLGGVRMWF</sequence>
<dbReference type="GO" id="GO:0006878">
    <property type="term" value="P:intracellular copper ion homeostasis"/>
    <property type="evidence" value="ECO:0007669"/>
    <property type="project" value="InterPro"/>
</dbReference>
<dbReference type="InterPro" id="IPR007939">
    <property type="entry name" value="Cu-R_B_prcur"/>
</dbReference>
<evidence type="ECO:0000313" key="2">
    <source>
        <dbReference type="EMBL" id="NGP90030.1"/>
    </source>
</evidence>
<dbReference type="AlphaFoldDB" id="A0A6M1TNX3"/>
<dbReference type="Pfam" id="PF05275">
    <property type="entry name" value="CopB"/>
    <property type="match status" value="1"/>
</dbReference>
<protein>
    <submittedName>
        <fullName evidence="2">Copper resistance protein B</fullName>
    </submittedName>
</protein>
<evidence type="ECO:0000256" key="1">
    <source>
        <dbReference type="SAM" id="SignalP"/>
    </source>
</evidence>
<feature type="signal peptide" evidence="1">
    <location>
        <begin position="1"/>
        <end position="25"/>
    </location>
</feature>
<name>A0A6M1TNX3_9BACT</name>
<keyword evidence="3" id="KW-1185">Reference proteome</keyword>
<feature type="chain" id="PRO_5026932488" evidence="1">
    <location>
        <begin position="26"/>
        <end position="248"/>
    </location>
</feature>
<comment type="caution">
    <text evidence="2">The sequence shown here is derived from an EMBL/GenBank/DDBJ whole genome shotgun (WGS) entry which is preliminary data.</text>
</comment>
<dbReference type="GO" id="GO:0005507">
    <property type="term" value="F:copper ion binding"/>
    <property type="evidence" value="ECO:0007669"/>
    <property type="project" value="InterPro"/>
</dbReference>
<accession>A0A6M1TNX3</accession>
<proteinExistence type="predicted"/>